<reference evidence="2 3" key="1">
    <citation type="submission" date="2020-08" db="EMBL/GenBank/DDBJ databases">
        <title>Genomic Encyclopedia of Type Strains, Phase IV (KMG-IV): sequencing the most valuable type-strain genomes for metagenomic binning, comparative biology and taxonomic classification.</title>
        <authorList>
            <person name="Goeker M."/>
        </authorList>
    </citation>
    <scope>NUCLEOTIDE SEQUENCE [LARGE SCALE GENOMIC DNA]</scope>
    <source>
        <strain evidence="2 3">DSM 101730</strain>
    </source>
</reference>
<gene>
    <name evidence="2" type="ORF">HNP73_001018</name>
</gene>
<feature type="signal peptide" evidence="1">
    <location>
        <begin position="1"/>
        <end position="16"/>
    </location>
</feature>
<dbReference type="EMBL" id="JACHFM010000001">
    <property type="protein sequence ID" value="MBB5221097.1"/>
    <property type="molecule type" value="Genomic_DNA"/>
</dbReference>
<evidence type="ECO:0000313" key="2">
    <source>
        <dbReference type="EMBL" id="MBB5221097.1"/>
    </source>
</evidence>
<comment type="caution">
    <text evidence="2">The sequence shown here is derived from an EMBL/GenBank/DDBJ whole genome shotgun (WGS) entry which is preliminary data.</text>
</comment>
<organism evidence="2 3">
    <name type="scientific">Amaricoccus macauensis</name>
    <dbReference type="NCBI Taxonomy" id="57001"/>
    <lineage>
        <taxon>Bacteria</taxon>
        <taxon>Pseudomonadati</taxon>
        <taxon>Pseudomonadota</taxon>
        <taxon>Alphaproteobacteria</taxon>
        <taxon>Rhodobacterales</taxon>
        <taxon>Paracoccaceae</taxon>
        <taxon>Amaricoccus</taxon>
    </lineage>
</organism>
<evidence type="ECO:0000256" key="1">
    <source>
        <dbReference type="SAM" id="SignalP"/>
    </source>
</evidence>
<keyword evidence="3" id="KW-1185">Reference proteome</keyword>
<dbReference type="AlphaFoldDB" id="A0A840SGU9"/>
<proteinExistence type="predicted"/>
<name>A0A840SGU9_9RHOB</name>
<protein>
    <recommendedName>
        <fullName evidence="4">Lipoprotein</fullName>
    </recommendedName>
</protein>
<keyword evidence="1" id="KW-0732">Signal</keyword>
<feature type="chain" id="PRO_5033034850" description="Lipoprotein" evidence="1">
    <location>
        <begin position="17"/>
        <end position="200"/>
    </location>
</feature>
<evidence type="ECO:0000313" key="3">
    <source>
        <dbReference type="Proteomes" id="UP000549457"/>
    </source>
</evidence>
<accession>A0A840SGU9</accession>
<dbReference type="RefSeq" id="WP_184147499.1">
    <property type="nucleotide sequence ID" value="NZ_JACHFM010000001.1"/>
</dbReference>
<evidence type="ECO:0008006" key="4">
    <source>
        <dbReference type="Google" id="ProtNLM"/>
    </source>
</evidence>
<dbReference type="PROSITE" id="PS51257">
    <property type="entry name" value="PROKAR_LIPOPROTEIN"/>
    <property type="match status" value="1"/>
</dbReference>
<dbReference type="Proteomes" id="UP000549457">
    <property type="component" value="Unassembled WGS sequence"/>
</dbReference>
<sequence>MIRRALPALLAASALAGCEMYTPASPEAIIAARYESPDAPSVTLMSMVNESSGRSEHAGLLISGSQQVLYDPAGTFTHPDLPRAGDVHYGMTPRYVDYYERYHARFGYFVEIDKVPVSRAVADQLIANAQAEGQQMKMMCSLAAADVLRTVPQFDGVTKSIFPEGLRRDFEQMPGVTTTYVRENDVGQNKVWERSDQPRS</sequence>